<dbReference type="InterPro" id="IPR000889">
    <property type="entry name" value="Glutathione_peroxidase"/>
</dbReference>
<comment type="caution">
    <text evidence="6">The sequence shown here is derived from an EMBL/GenBank/DDBJ whole genome shotgun (WGS) entry which is preliminary data.</text>
</comment>
<evidence type="ECO:0000256" key="3">
    <source>
        <dbReference type="ARBA" id="ARBA00023002"/>
    </source>
</evidence>
<keyword evidence="2 4" id="KW-0575">Peroxidase</keyword>
<evidence type="ECO:0000256" key="1">
    <source>
        <dbReference type="ARBA" id="ARBA00006926"/>
    </source>
</evidence>
<comment type="similarity">
    <text evidence="1 4">Belongs to the glutathione peroxidase family.</text>
</comment>
<dbReference type="Pfam" id="PF00255">
    <property type="entry name" value="GSHPx"/>
    <property type="match status" value="1"/>
</dbReference>
<gene>
    <name evidence="6" type="ORF">KPL78_04705</name>
</gene>
<dbReference type="PANTHER" id="PTHR11592">
    <property type="entry name" value="GLUTATHIONE PEROXIDASE"/>
    <property type="match status" value="1"/>
</dbReference>
<evidence type="ECO:0000256" key="2">
    <source>
        <dbReference type="ARBA" id="ARBA00022559"/>
    </source>
</evidence>
<keyword evidence="3 4" id="KW-0560">Oxidoreductase</keyword>
<evidence type="ECO:0000259" key="5">
    <source>
        <dbReference type="PROSITE" id="PS51352"/>
    </source>
</evidence>
<dbReference type="CDD" id="cd00340">
    <property type="entry name" value="GSH_Peroxidase"/>
    <property type="match status" value="1"/>
</dbReference>
<keyword evidence="7" id="KW-1185">Reference proteome</keyword>
<dbReference type="SUPFAM" id="SSF52833">
    <property type="entry name" value="Thioredoxin-like"/>
    <property type="match status" value="1"/>
</dbReference>
<evidence type="ECO:0000313" key="7">
    <source>
        <dbReference type="Proteomes" id="UP001196565"/>
    </source>
</evidence>
<dbReference type="GO" id="GO:0004601">
    <property type="term" value="F:peroxidase activity"/>
    <property type="evidence" value="ECO:0007669"/>
    <property type="project" value="UniProtKB-KW"/>
</dbReference>
<dbReference type="PROSITE" id="PS00460">
    <property type="entry name" value="GLUTATHIONE_PEROXID_1"/>
    <property type="match status" value="1"/>
</dbReference>
<dbReference type="InterPro" id="IPR029759">
    <property type="entry name" value="GPX_AS"/>
</dbReference>
<feature type="domain" description="Thioredoxin" evidence="5">
    <location>
        <begin position="19"/>
        <end position="177"/>
    </location>
</feature>
<name>A0ABS7A4F8_9PROT</name>
<organism evidence="6 7">
    <name type="scientific">Roseomonas alba</name>
    <dbReference type="NCBI Taxonomy" id="2846776"/>
    <lineage>
        <taxon>Bacteria</taxon>
        <taxon>Pseudomonadati</taxon>
        <taxon>Pseudomonadota</taxon>
        <taxon>Alphaproteobacteria</taxon>
        <taxon>Acetobacterales</taxon>
        <taxon>Roseomonadaceae</taxon>
        <taxon>Roseomonas</taxon>
    </lineage>
</organism>
<dbReference type="InterPro" id="IPR036249">
    <property type="entry name" value="Thioredoxin-like_sf"/>
</dbReference>
<dbReference type="Gene3D" id="3.40.30.10">
    <property type="entry name" value="Glutaredoxin"/>
    <property type="match status" value="1"/>
</dbReference>
<dbReference type="PROSITE" id="PS51355">
    <property type="entry name" value="GLUTATHIONE_PEROXID_3"/>
    <property type="match status" value="1"/>
</dbReference>
<reference evidence="6 7" key="1">
    <citation type="submission" date="2021-07" db="EMBL/GenBank/DDBJ databases">
        <authorList>
            <person name="So Y."/>
        </authorList>
    </citation>
    <scope>NUCLEOTIDE SEQUENCE [LARGE SCALE GENOMIC DNA]</scope>
    <source>
        <strain evidence="6 7">HJA6</strain>
    </source>
</reference>
<sequence>MADVPRRAILAAPLLMAAAPAPTEAWSFRVPSLEGGEHDLAAWRGRVLLVVNTASFCGFTPQYAALQRLQDRFAAQGLTVLGVPSNDFNQESSDNRQIREFCDAQFGITFPMAALSHVKGAEAIPLFRWLAAEGGGEPRWNFHKYLVARDGRTVRGFATPVEPEGPEMVQAVETALGRPSTVDCGCDPRHAAMLRGAPAAGR</sequence>
<dbReference type="InterPro" id="IPR013766">
    <property type="entry name" value="Thioredoxin_domain"/>
</dbReference>
<accession>A0ABS7A4F8</accession>
<evidence type="ECO:0000313" key="6">
    <source>
        <dbReference type="EMBL" id="MBW6397135.1"/>
    </source>
</evidence>
<proteinExistence type="inferred from homology"/>
<dbReference type="PANTHER" id="PTHR11592:SF78">
    <property type="entry name" value="GLUTATHIONE PEROXIDASE"/>
    <property type="match status" value="1"/>
</dbReference>
<protein>
    <recommendedName>
        <fullName evidence="4">Glutathione peroxidase</fullName>
    </recommendedName>
</protein>
<dbReference type="PROSITE" id="PS51352">
    <property type="entry name" value="THIOREDOXIN_2"/>
    <property type="match status" value="1"/>
</dbReference>
<dbReference type="EMBL" id="JAHYBZ010000002">
    <property type="protein sequence ID" value="MBW6397135.1"/>
    <property type="molecule type" value="Genomic_DNA"/>
</dbReference>
<dbReference type="Proteomes" id="UP001196565">
    <property type="component" value="Unassembled WGS sequence"/>
</dbReference>
<evidence type="ECO:0000256" key="4">
    <source>
        <dbReference type="RuleBase" id="RU000499"/>
    </source>
</evidence>
<dbReference type="PRINTS" id="PR01011">
    <property type="entry name" value="GLUTPROXDASE"/>
</dbReference>